<name>A0A9P6CFS8_9AGAR</name>
<keyword evidence="1" id="KW-0175">Coiled coil</keyword>
<dbReference type="Proteomes" id="UP000807353">
    <property type="component" value="Unassembled WGS sequence"/>
</dbReference>
<evidence type="ECO:0000313" key="3">
    <source>
        <dbReference type="Proteomes" id="UP000807353"/>
    </source>
</evidence>
<organism evidence="2 3">
    <name type="scientific">Collybia nuda</name>
    <dbReference type="NCBI Taxonomy" id="64659"/>
    <lineage>
        <taxon>Eukaryota</taxon>
        <taxon>Fungi</taxon>
        <taxon>Dikarya</taxon>
        <taxon>Basidiomycota</taxon>
        <taxon>Agaricomycotina</taxon>
        <taxon>Agaricomycetes</taxon>
        <taxon>Agaricomycetidae</taxon>
        <taxon>Agaricales</taxon>
        <taxon>Tricholomatineae</taxon>
        <taxon>Clitocybaceae</taxon>
        <taxon>Collybia</taxon>
    </lineage>
</organism>
<accession>A0A9P6CFS8</accession>
<sequence length="289" mass="32282">MLDFLVAITCQEENTAQKNRVGPRVTEGTTASGNLREDILHEITQLSHVVLQIESHFTIIAKSIQHFDEAEALRDTAGHPLKFFPKWNSCREIYSFLLSSSRSTAGQLKRKINSSLKALIPLINNSSASLGNKQVYVIEFIESLGEFQVRGAGTVQEFYDLRERIRNLERDLNREMETQDTDAEQRIKEILNSIKQLEAEIEAASGFFAACRSVIDVRKVLSSASVIAFAPVSSALSLVSGVKAVGNAISQGLDRRAQEIQGKKNNILSLQLEKESLLSQRKKLREIRP</sequence>
<feature type="coiled-coil region" evidence="1">
    <location>
        <begin position="158"/>
        <end position="200"/>
    </location>
</feature>
<comment type="caution">
    <text evidence="2">The sequence shown here is derived from an EMBL/GenBank/DDBJ whole genome shotgun (WGS) entry which is preliminary data.</text>
</comment>
<keyword evidence="3" id="KW-1185">Reference proteome</keyword>
<dbReference type="EMBL" id="MU150255">
    <property type="protein sequence ID" value="KAF9464317.1"/>
    <property type="molecule type" value="Genomic_DNA"/>
</dbReference>
<gene>
    <name evidence="2" type="ORF">BDZ94DRAFT_1256901</name>
</gene>
<dbReference type="AlphaFoldDB" id="A0A9P6CFS8"/>
<evidence type="ECO:0000256" key="1">
    <source>
        <dbReference type="SAM" id="Coils"/>
    </source>
</evidence>
<reference evidence="2" key="1">
    <citation type="submission" date="2020-11" db="EMBL/GenBank/DDBJ databases">
        <authorList>
            <consortium name="DOE Joint Genome Institute"/>
            <person name="Ahrendt S."/>
            <person name="Riley R."/>
            <person name="Andreopoulos W."/>
            <person name="Labutti K."/>
            <person name="Pangilinan J."/>
            <person name="Ruiz-Duenas F.J."/>
            <person name="Barrasa J.M."/>
            <person name="Sanchez-Garcia M."/>
            <person name="Camarero S."/>
            <person name="Miyauchi S."/>
            <person name="Serrano A."/>
            <person name="Linde D."/>
            <person name="Babiker R."/>
            <person name="Drula E."/>
            <person name="Ayuso-Fernandez I."/>
            <person name="Pacheco R."/>
            <person name="Padilla G."/>
            <person name="Ferreira P."/>
            <person name="Barriuso J."/>
            <person name="Kellner H."/>
            <person name="Castanera R."/>
            <person name="Alfaro M."/>
            <person name="Ramirez L."/>
            <person name="Pisabarro A.G."/>
            <person name="Kuo A."/>
            <person name="Tritt A."/>
            <person name="Lipzen A."/>
            <person name="He G."/>
            <person name="Yan M."/>
            <person name="Ng V."/>
            <person name="Cullen D."/>
            <person name="Martin F."/>
            <person name="Rosso M.-N."/>
            <person name="Henrissat B."/>
            <person name="Hibbett D."/>
            <person name="Martinez A.T."/>
            <person name="Grigoriev I.V."/>
        </authorList>
    </citation>
    <scope>NUCLEOTIDE SEQUENCE</scope>
    <source>
        <strain evidence="2">CBS 247.69</strain>
    </source>
</reference>
<evidence type="ECO:0000313" key="2">
    <source>
        <dbReference type="EMBL" id="KAF9464317.1"/>
    </source>
</evidence>
<protein>
    <submittedName>
        <fullName evidence="2">Uncharacterized protein</fullName>
    </submittedName>
</protein>
<feature type="coiled-coil region" evidence="1">
    <location>
        <begin position="260"/>
        <end position="287"/>
    </location>
</feature>
<proteinExistence type="predicted"/>